<dbReference type="Proteomes" id="UP000252706">
    <property type="component" value="Unassembled WGS sequence"/>
</dbReference>
<evidence type="ECO:0000313" key="1">
    <source>
        <dbReference type="EMBL" id="RBW51624.1"/>
    </source>
</evidence>
<comment type="caution">
    <text evidence="1">The sequence shown here is derived from an EMBL/GenBank/DDBJ whole genome shotgun (WGS) entry which is preliminary data.</text>
</comment>
<sequence>MAGEPQGLFCPVVAAMRKGIQVKTTGCRVPAHEGVRVGDLDCGTQRNQSFPKCNLGSAHDKRVAMTRGDLALQWLSIEKEHLVRRLTRNEKK</sequence>
<name>A0A366WP51_9RHOB</name>
<organism evidence="1 2">
    <name type="scientific">Phaeobacter gallaeciensis</name>
    <dbReference type="NCBI Taxonomy" id="60890"/>
    <lineage>
        <taxon>Bacteria</taxon>
        <taxon>Pseudomonadati</taxon>
        <taxon>Pseudomonadota</taxon>
        <taxon>Alphaproteobacteria</taxon>
        <taxon>Rhodobacterales</taxon>
        <taxon>Roseobacteraceae</taxon>
        <taxon>Phaeobacter</taxon>
    </lineage>
</organism>
<proteinExistence type="predicted"/>
<dbReference type="EMBL" id="QOCE01000045">
    <property type="protein sequence ID" value="RBW51624.1"/>
    <property type="molecule type" value="Genomic_DNA"/>
</dbReference>
<evidence type="ECO:0000313" key="2">
    <source>
        <dbReference type="Proteomes" id="UP000252706"/>
    </source>
</evidence>
<protein>
    <submittedName>
        <fullName evidence="1">Uncharacterized protein</fullName>
    </submittedName>
</protein>
<gene>
    <name evidence="1" type="ORF">DS909_18725</name>
</gene>
<reference evidence="1 2" key="1">
    <citation type="submission" date="2018-07" db="EMBL/GenBank/DDBJ databases">
        <title>Modular assembly of carbohydrate-degrading microbial communities in the ocean.</title>
        <authorList>
            <person name="Enke T.N."/>
            <person name="Datta M.S."/>
            <person name="Schwartzman J.A."/>
            <person name="Cermak N."/>
            <person name="Schmitz D.A."/>
            <person name="Barrere J."/>
            <person name="Cordero O.X."/>
        </authorList>
    </citation>
    <scope>NUCLEOTIDE SEQUENCE [LARGE SCALE GENOMIC DNA]</scope>
    <source>
        <strain evidence="1 2">C3M10</strain>
    </source>
</reference>
<dbReference type="AlphaFoldDB" id="A0A366WP51"/>
<accession>A0A366WP51</accession>